<dbReference type="Proteomes" id="UP000237271">
    <property type="component" value="Unassembled WGS sequence"/>
</dbReference>
<name>A0A2P4YBH4_9STRA</name>
<evidence type="ECO:0000313" key="1">
    <source>
        <dbReference type="EMBL" id="POM75166.1"/>
    </source>
</evidence>
<dbReference type="EMBL" id="NCKW01004002">
    <property type="protein sequence ID" value="POM75166.1"/>
    <property type="molecule type" value="Genomic_DNA"/>
</dbReference>
<reference evidence="1 2" key="1">
    <citation type="journal article" date="2017" name="Genome Biol. Evol.">
        <title>Phytophthora megakarya and P. palmivora, closely related causal agents of cacao black pod rot, underwent increases in genome sizes and gene numbers by different mechanisms.</title>
        <authorList>
            <person name="Ali S.S."/>
            <person name="Shao J."/>
            <person name="Lary D.J."/>
            <person name="Kronmiller B."/>
            <person name="Shen D."/>
            <person name="Strem M.D."/>
            <person name="Amoako-Attah I."/>
            <person name="Akrofi A.Y."/>
            <person name="Begoude B.A."/>
            <person name="Ten Hoopen G.M."/>
            <person name="Coulibaly K."/>
            <person name="Kebe B.I."/>
            <person name="Melnick R.L."/>
            <person name="Guiltinan M.J."/>
            <person name="Tyler B.M."/>
            <person name="Meinhardt L.W."/>
            <person name="Bailey B.A."/>
        </authorList>
    </citation>
    <scope>NUCLEOTIDE SEQUENCE [LARGE SCALE GENOMIC DNA]</scope>
    <source>
        <strain evidence="2">sbr112.9</strain>
    </source>
</reference>
<evidence type="ECO:0000313" key="2">
    <source>
        <dbReference type="Proteomes" id="UP000237271"/>
    </source>
</evidence>
<organism evidence="1 2">
    <name type="scientific">Phytophthora palmivora</name>
    <dbReference type="NCBI Taxonomy" id="4796"/>
    <lineage>
        <taxon>Eukaryota</taxon>
        <taxon>Sar</taxon>
        <taxon>Stramenopiles</taxon>
        <taxon>Oomycota</taxon>
        <taxon>Peronosporomycetes</taxon>
        <taxon>Peronosporales</taxon>
        <taxon>Peronosporaceae</taxon>
        <taxon>Phytophthora</taxon>
    </lineage>
</organism>
<keyword evidence="2" id="KW-1185">Reference proteome</keyword>
<gene>
    <name evidence="1" type="ORF">PHPALM_7765</name>
</gene>
<sequence>MKRKFLRQAHPQDFREMEPRHIPAHSDWIALLSRTCFLLFHDQIGEMGADPNYSASQLRP</sequence>
<dbReference type="AlphaFoldDB" id="A0A2P4YBH4"/>
<proteinExistence type="predicted"/>
<accession>A0A2P4YBH4</accession>
<comment type="caution">
    <text evidence="1">The sequence shown here is derived from an EMBL/GenBank/DDBJ whole genome shotgun (WGS) entry which is preliminary data.</text>
</comment>
<protein>
    <submittedName>
        <fullName evidence="1">Uncharacterized protein</fullName>
    </submittedName>
</protein>